<dbReference type="Proteomes" id="UP000053555">
    <property type="component" value="Unassembled WGS sequence"/>
</dbReference>
<keyword evidence="3" id="KW-0934">Plastid</keyword>
<reference evidence="6" key="1">
    <citation type="submission" date="2014-07" db="EMBL/GenBank/DDBJ databases">
        <title>Identification of a novel salt tolerance gene in wild soybean by whole-genome sequencing.</title>
        <authorList>
            <person name="Lam H.-M."/>
            <person name="Qi X."/>
            <person name="Li M.-W."/>
            <person name="Liu X."/>
            <person name="Xie M."/>
            <person name="Ni M."/>
            <person name="Xu X."/>
        </authorList>
    </citation>
    <scope>NUCLEOTIDE SEQUENCE [LARGE SCALE GENOMIC DNA]</scope>
    <source>
        <tissue evidence="6">Root</tissue>
    </source>
</reference>
<keyword evidence="4" id="KW-0809">Transit peptide</keyword>
<name>A0A0B2NQT9_GLYSO</name>
<dbReference type="EMBL" id="KN671626">
    <property type="protein sequence ID" value="KHM99450.1"/>
    <property type="molecule type" value="Genomic_DNA"/>
</dbReference>
<dbReference type="InterPro" id="IPR039633">
    <property type="entry name" value="PAP"/>
</dbReference>
<comment type="subcellular location">
    <subcellularLocation>
        <location evidence="1">Plastid</location>
    </subcellularLocation>
</comment>
<dbReference type="PANTHER" id="PTHR31906">
    <property type="entry name" value="PLASTID-LIPID-ASSOCIATED PROTEIN 4, CHLOROPLASTIC-RELATED"/>
    <property type="match status" value="1"/>
</dbReference>
<dbReference type="Pfam" id="PF04755">
    <property type="entry name" value="PAP_fibrillin"/>
    <property type="match status" value="1"/>
</dbReference>
<evidence type="ECO:0000256" key="3">
    <source>
        <dbReference type="ARBA" id="ARBA00022640"/>
    </source>
</evidence>
<dbReference type="AlphaFoldDB" id="A0A0B2NQT9"/>
<organism evidence="6">
    <name type="scientific">Glycine soja</name>
    <name type="common">Wild soybean</name>
    <dbReference type="NCBI Taxonomy" id="3848"/>
    <lineage>
        <taxon>Eukaryota</taxon>
        <taxon>Viridiplantae</taxon>
        <taxon>Streptophyta</taxon>
        <taxon>Embryophyta</taxon>
        <taxon>Tracheophyta</taxon>
        <taxon>Spermatophyta</taxon>
        <taxon>Magnoliopsida</taxon>
        <taxon>eudicotyledons</taxon>
        <taxon>Gunneridae</taxon>
        <taxon>Pentapetalae</taxon>
        <taxon>rosids</taxon>
        <taxon>fabids</taxon>
        <taxon>Fabales</taxon>
        <taxon>Fabaceae</taxon>
        <taxon>Papilionoideae</taxon>
        <taxon>50 kb inversion clade</taxon>
        <taxon>NPAAA clade</taxon>
        <taxon>indigoferoid/millettioid clade</taxon>
        <taxon>Phaseoleae</taxon>
        <taxon>Glycine</taxon>
        <taxon>Glycine subgen. Soja</taxon>
    </lineage>
</organism>
<dbReference type="GO" id="GO:0009536">
    <property type="term" value="C:plastid"/>
    <property type="evidence" value="ECO:0007669"/>
    <property type="project" value="UniProtKB-SubCell"/>
</dbReference>
<evidence type="ECO:0000256" key="1">
    <source>
        <dbReference type="ARBA" id="ARBA00004474"/>
    </source>
</evidence>
<evidence type="ECO:0000256" key="4">
    <source>
        <dbReference type="ARBA" id="ARBA00022946"/>
    </source>
</evidence>
<proteinExistence type="inferred from homology"/>
<evidence type="ECO:0000313" key="6">
    <source>
        <dbReference type="EMBL" id="KHM99450.1"/>
    </source>
</evidence>
<accession>A0A0B2NQT9</accession>
<evidence type="ECO:0000256" key="2">
    <source>
        <dbReference type="ARBA" id="ARBA00005845"/>
    </source>
</evidence>
<protein>
    <submittedName>
        <fullName evidence="6">Putative plastid-lipid-associated protein 10, chloroplastic</fullName>
    </submittedName>
</protein>
<evidence type="ECO:0000259" key="5">
    <source>
        <dbReference type="Pfam" id="PF04755"/>
    </source>
</evidence>
<feature type="domain" description="Plastid lipid-associated protein/fibrillin conserved" evidence="5">
    <location>
        <begin position="28"/>
        <end position="112"/>
    </location>
</feature>
<sequence length="147" mass="16603">MKSGLSWRSLSLVPCALKAYYDYELENKKHLLLTSIQDTQRGLLTTTNQCSCIEEALVSLEGCNIGCHPINLSNLDGTWRLQYTSSSDVLILLQAVATFPFFQVGQIFQKFECCHQSNGGVIRYVVRWSIPNLLEITIQDINISEEL</sequence>
<comment type="similarity">
    <text evidence="2">Belongs to the PAP/fibrillin family.</text>
</comment>
<dbReference type="InterPro" id="IPR006843">
    <property type="entry name" value="PAP/fibrillin_dom"/>
</dbReference>
<gene>
    <name evidence="6" type="ORF">glysoja_039341</name>
</gene>